<name>A0ABW4Y3R0_9FLAO</name>
<dbReference type="Pfam" id="PF00072">
    <property type="entry name" value="Response_reg"/>
    <property type="match status" value="1"/>
</dbReference>
<protein>
    <submittedName>
        <fullName evidence="7">Sigma-54-dependent transcriptional regulator</fullName>
    </submittedName>
</protein>
<dbReference type="Proteomes" id="UP001597342">
    <property type="component" value="Unassembled WGS sequence"/>
</dbReference>
<sequence length="387" mass="43067">MPKILVIEDESAIRRVLVKILVEESDTYEVLEAEDGLGGIETIKKDDFDLVLCDIKMPKMDGVEVLEAAKKIKPEIPFIMISGHGDLDTAVNTMRLGAFDYISKPPDLNRLLTTVRNALDRKELVVENKILKKKVSKNYEMIGESEGIGTIKDMIEKVAPTDARVLITGSNGTGKELVAHWLHQKSNRSSAPFIEVNCAAIPSELIESELFGHVKGAFTSAVKDRAGKFETANKGTIFLDEIGDMSLSAQAKVLRALQENKISRVGSDKDISVDVRVLAATNKDLKKEIEEGKFREDLYHRLAVILIKVPALNERRDDIPLLIEHFSDKIASEQGTAQKDFSKKAIELLKGYDWTGNVRELRNVVERLIILGGKEVSEEDVKLFASK</sequence>
<dbReference type="Gene3D" id="1.10.8.60">
    <property type="match status" value="1"/>
</dbReference>
<dbReference type="InterPro" id="IPR002078">
    <property type="entry name" value="Sigma_54_int"/>
</dbReference>
<keyword evidence="3" id="KW-0067">ATP-binding</keyword>
<evidence type="ECO:0000256" key="1">
    <source>
        <dbReference type="ARBA" id="ARBA00022553"/>
    </source>
</evidence>
<accession>A0ABW4Y3R0</accession>
<feature type="domain" description="Response regulatory" evidence="6">
    <location>
        <begin position="3"/>
        <end position="119"/>
    </location>
</feature>
<dbReference type="Gene3D" id="3.40.50.300">
    <property type="entry name" value="P-loop containing nucleotide triphosphate hydrolases"/>
    <property type="match status" value="1"/>
</dbReference>
<dbReference type="InterPro" id="IPR011006">
    <property type="entry name" value="CheY-like_superfamily"/>
</dbReference>
<dbReference type="InterPro" id="IPR025943">
    <property type="entry name" value="Sigma_54_int_dom_ATP-bd_2"/>
</dbReference>
<keyword evidence="1 4" id="KW-0597">Phosphoprotein</keyword>
<dbReference type="PANTHER" id="PTHR32071">
    <property type="entry name" value="TRANSCRIPTIONAL REGULATORY PROTEIN"/>
    <property type="match status" value="1"/>
</dbReference>
<dbReference type="Pfam" id="PF25601">
    <property type="entry name" value="AAA_lid_14"/>
    <property type="match status" value="1"/>
</dbReference>
<dbReference type="PANTHER" id="PTHR32071:SF17">
    <property type="entry name" value="TRANSCRIPTIONAL REGULATOR (NTRC FAMILY)"/>
    <property type="match status" value="1"/>
</dbReference>
<evidence type="ECO:0000313" key="7">
    <source>
        <dbReference type="EMBL" id="MFD2101183.1"/>
    </source>
</evidence>
<dbReference type="PROSITE" id="PS00676">
    <property type="entry name" value="SIGMA54_INTERACT_2"/>
    <property type="match status" value="1"/>
</dbReference>
<keyword evidence="2" id="KW-0547">Nucleotide-binding</keyword>
<dbReference type="PROSITE" id="PS50110">
    <property type="entry name" value="RESPONSE_REGULATORY"/>
    <property type="match status" value="1"/>
</dbReference>
<proteinExistence type="predicted"/>
<evidence type="ECO:0000313" key="8">
    <source>
        <dbReference type="Proteomes" id="UP001597342"/>
    </source>
</evidence>
<dbReference type="InterPro" id="IPR058031">
    <property type="entry name" value="AAA_lid_NorR"/>
</dbReference>
<dbReference type="SUPFAM" id="SSF52540">
    <property type="entry name" value="P-loop containing nucleoside triphosphate hydrolases"/>
    <property type="match status" value="1"/>
</dbReference>
<dbReference type="CDD" id="cd00009">
    <property type="entry name" value="AAA"/>
    <property type="match status" value="1"/>
</dbReference>
<evidence type="ECO:0000259" key="6">
    <source>
        <dbReference type="PROSITE" id="PS50110"/>
    </source>
</evidence>
<gene>
    <name evidence="7" type="ORF">ACFSJE_15445</name>
</gene>
<evidence type="ECO:0000256" key="3">
    <source>
        <dbReference type="ARBA" id="ARBA00022840"/>
    </source>
</evidence>
<dbReference type="Gene3D" id="3.40.50.2300">
    <property type="match status" value="1"/>
</dbReference>
<dbReference type="SMART" id="SM00448">
    <property type="entry name" value="REC"/>
    <property type="match status" value="1"/>
</dbReference>
<keyword evidence="8" id="KW-1185">Reference proteome</keyword>
<comment type="caution">
    <text evidence="7">The sequence shown here is derived from an EMBL/GenBank/DDBJ whole genome shotgun (WGS) entry which is preliminary data.</text>
</comment>
<dbReference type="EMBL" id="JBHUHU010000005">
    <property type="protein sequence ID" value="MFD2101183.1"/>
    <property type="molecule type" value="Genomic_DNA"/>
</dbReference>
<feature type="modified residue" description="4-aspartylphosphate" evidence="4">
    <location>
        <position position="54"/>
    </location>
</feature>
<evidence type="ECO:0000259" key="5">
    <source>
        <dbReference type="PROSITE" id="PS50045"/>
    </source>
</evidence>
<reference evidence="8" key="1">
    <citation type="journal article" date="2019" name="Int. J. Syst. Evol. Microbiol.">
        <title>The Global Catalogue of Microorganisms (GCM) 10K type strain sequencing project: providing services to taxonomists for standard genome sequencing and annotation.</title>
        <authorList>
            <consortium name="The Broad Institute Genomics Platform"/>
            <consortium name="The Broad Institute Genome Sequencing Center for Infectious Disease"/>
            <person name="Wu L."/>
            <person name="Ma J."/>
        </authorList>
    </citation>
    <scope>NUCLEOTIDE SEQUENCE [LARGE SCALE GENOMIC DNA]</scope>
    <source>
        <strain evidence="8">JCM 3389</strain>
    </source>
</reference>
<dbReference type="InterPro" id="IPR001789">
    <property type="entry name" value="Sig_transdc_resp-reg_receiver"/>
</dbReference>
<dbReference type="RefSeq" id="WP_379831768.1">
    <property type="nucleotide sequence ID" value="NZ_JBHUHU010000005.1"/>
</dbReference>
<dbReference type="PROSITE" id="PS50045">
    <property type="entry name" value="SIGMA54_INTERACT_4"/>
    <property type="match status" value="1"/>
</dbReference>
<dbReference type="SMART" id="SM00382">
    <property type="entry name" value="AAA"/>
    <property type="match status" value="1"/>
</dbReference>
<dbReference type="SUPFAM" id="SSF52172">
    <property type="entry name" value="CheY-like"/>
    <property type="match status" value="1"/>
</dbReference>
<evidence type="ECO:0000256" key="2">
    <source>
        <dbReference type="ARBA" id="ARBA00022741"/>
    </source>
</evidence>
<dbReference type="InterPro" id="IPR027417">
    <property type="entry name" value="P-loop_NTPase"/>
</dbReference>
<evidence type="ECO:0000256" key="4">
    <source>
        <dbReference type="PROSITE-ProRule" id="PRU00169"/>
    </source>
</evidence>
<organism evidence="7 8">
    <name type="scientific">Flagellimonas iocasae</name>
    <dbReference type="NCBI Taxonomy" id="2055905"/>
    <lineage>
        <taxon>Bacteria</taxon>
        <taxon>Pseudomonadati</taxon>
        <taxon>Bacteroidota</taxon>
        <taxon>Flavobacteriia</taxon>
        <taxon>Flavobacteriales</taxon>
        <taxon>Flavobacteriaceae</taxon>
        <taxon>Flagellimonas</taxon>
    </lineage>
</organism>
<dbReference type="Pfam" id="PF00158">
    <property type="entry name" value="Sigma54_activat"/>
    <property type="match status" value="1"/>
</dbReference>
<feature type="domain" description="Sigma-54 factor interaction" evidence="5">
    <location>
        <begin position="141"/>
        <end position="370"/>
    </location>
</feature>
<dbReference type="InterPro" id="IPR003593">
    <property type="entry name" value="AAA+_ATPase"/>
</dbReference>